<name>A0A645EBS4_9ZZZZ</name>
<proteinExistence type="predicted"/>
<dbReference type="Gene3D" id="3.90.550.10">
    <property type="entry name" value="Spore Coat Polysaccharide Biosynthesis Protein SpsA, Chain A"/>
    <property type="match status" value="1"/>
</dbReference>
<accession>A0A645EBS4</accession>
<evidence type="ECO:0000313" key="1">
    <source>
        <dbReference type="EMBL" id="MPM98112.1"/>
    </source>
</evidence>
<dbReference type="InterPro" id="IPR029044">
    <property type="entry name" value="Nucleotide-diphossugar_trans"/>
</dbReference>
<evidence type="ECO:0008006" key="2">
    <source>
        <dbReference type="Google" id="ProtNLM"/>
    </source>
</evidence>
<gene>
    <name evidence="1" type="ORF">SDC9_145293</name>
</gene>
<organism evidence="1">
    <name type="scientific">bioreactor metagenome</name>
    <dbReference type="NCBI Taxonomy" id="1076179"/>
    <lineage>
        <taxon>unclassified sequences</taxon>
        <taxon>metagenomes</taxon>
        <taxon>ecological metagenomes</taxon>
    </lineage>
</organism>
<reference evidence="1" key="1">
    <citation type="submission" date="2019-08" db="EMBL/GenBank/DDBJ databases">
        <authorList>
            <person name="Kucharzyk K."/>
            <person name="Murdoch R.W."/>
            <person name="Higgins S."/>
            <person name="Loffler F."/>
        </authorList>
    </citation>
    <scope>NUCLEOTIDE SEQUENCE</scope>
</reference>
<sequence length="225" mass="26833">MFSLAEEHDSEIVQCNFIRSSDPETKEPDVECSPLVASGKEALIERAYERVPVTAWSMLIRRDFLLENGLRFPEGGYAEDVEFIYRAFEKCQKYCYCRRPLYLYIQNENSICFSEQNERGRGEISAYGGLYDHFKEGDPEFYGIFRRRSALMRVRSASHMDRANFIRYIKSRECREMMKAELSDPLTPEYVWLRLSPTSYYMTIKIFLKFVYYGEKRIFGRRFWI</sequence>
<protein>
    <recommendedName>
        <fullName evidence="2">Glycosyltransferase 2-like domain-containing protein</fullName>
    </recommendedName>
</protein>
<comment type="caution">
    <text evidence="1">The sequence shown here is derived from an EMBL/GenBank/DDBJ whole genome shotgun (WGS) entry which is preliminary data.</text>
</comment>
<dbReference type="EMBL" id="VSSQ01044302">
    <property type="protein sequence ID" value="MPM98112.1"/>
    <property type="molecule type" value="Genomic_DNA"/>
</dbReference>
<dbReference type="SUPFAM" id="SSF53448">
    <property type="entry name" value="Nucleotide-diphospho-sugar transferases"/>
    <property type="match status" value="1"/>
</dbReference>
<dbReference type="AlphaFoldDB" id="A0A645EBS4"/>